<dbReference type="EMBL" id="CP003181">
    <property type="protein sequence ID" value="AHJ62845.1"/>
    <property type="molecule type" value="Genomic_DNA"/>
</dbReference>
<keyword evidence="3" id="KW-0998">Cell outer membrane</keyword>
<dbReference type="InterPro" id="IPR026592">
    <property type="entry name" value="BamE"/>
</dbReference>
<evidence type="ECO:0000259" key="5">
    <source>
        <dbReference type="Pfam" id="PF04355"/>
    </source>
</evidence>
<dbReference type="GO" id="GO:0051205">
    <property type="term" value="P:protein insertion into membrane"/>
    <property type="evidence" value="ECO:0007669"/>
    <property type="project" value="TreeGrafter"/>
</dbReference>
<dbReference type="KEGG" id="gbh:GbCGDNIH2_1010"/>
<dbReference type="GO" id="GO:0030674">
    <property type="term" value="F:protein-macromolecule adaptor activity"/>
    <property type="evidence" value="ECO:0007669"/>
    <property type="project" value="TreeGrafter"/>
</dbReference>
<keyword evidence="2" id="KW-0472">Membrane</keyword>
<evidence type="ECO:0000256" key="4">
    <source>
        <dbReference type="SAM" id="SignalP"/>
    </source>
</evidence>
<dbReference type="InterPro" id="IPR037873">
    <property type="entry name" value="BamE-like"/>
</dbReference>
<evidence type="ECO:0000256" key="3">
    <source>
        <dbReference type="ARBA" id="ARBA00023237"/>
    </source>
</evidence>
<feature type="chain" id="PRO_5042866596" evidence="4">
    <location>
        <begin position="23"/>
        <end position="169"/>
    </location>
</feature>
<evidence type="ECO:0000313" key="7">
    <source>
        <dbReference type="Proteomes" id="UP000019438"/>
    </source>
</evidence>
<dbReference type="PANTHER" id="PTHR37482:SF1">
    <property type="entry name" value="OUTER MEMBRANE PROTEIN ASSEMBLY FACTOR BAME"/>
    <property type="match status" value="1"/>
</dbReference>
<dbReference type="GO" id="GO:1990063">
    <property type="term" value="C:Bam protein complex"/>
    <property type="evidence" value="ECO:0007669"/>
    <property type="project" value="TreeGrafter"/>
</dbReference>
<evidence type="ECO:0000256" key="1">
    <source>
        <dbReference type="ARBA" id="ARBA00022729"/>
    </source>
</evidence>
<reference evidence="7" key="1">
    <citation type="submission" date="2012-06" db="EMBL/GenBank/DDBJ databases">
        <title>Genome analysis of multiple Granulibacter bethesdensis isolates demonstrates substantial genome diversity.</title>
        <authorList>
            <person name="Greenberg D.E."/>
            <person name="Porcella S.F."/>
            <person name="Zarember K."/>
            <person name="Zelazny A.M."/>
            <person name="Bruno D."/>
            <person name="Martens C."/>
            <person name="Barbian K.D."/>
            <person name="Jaske E."/>
            <person name="Holland S.M."/>
        </authorList>
    </citation>
    <scope>NUCLEOTIDE SEQUENCE [LARGE SCALE GENOMIC DNA]</scope>
    <source>
        <strain evidence="7">CGDNIH3</strain>
    </source>
</reference>
<dbReference type="PROSITE" id="PS51257">
    <property type="entry name" value="PROKAR_LIPOPROTEIN"/>
    <property type="match status" value="1"/>
</dbReference>
<evidence type="ECO:0000313" key="6">
    <source>
        <dbReference type="EMBL" id="AHJ62845.1"/>
    </source>
</evidence>
<dbReference type="Proteomes" id="UP000019438">
    <property type="component" value="Chromosome"/>
</dbReference>
<name>A0AAN0VFL8_9PROT</name>
<keyword evidence="1 4" id="KW-0732">Signal</keyword>
<evidence type="ECO:0000256" key="2">
    <source>
        <dbReference type="ARBA" id="ARBA00023136"/>
    </source>
</evidence>
<feature type="signal peptide" evidence="4">
    <location>
        <begin position="1"/>
        <end position="22"/>
    </location>
</feature>
<sequence length="169" mass="17828">MRRTATLSRTLAVLTLSATLLGGCSFFAPDRVVRGNKVDVDLLKELTPGTSTQADVASLLGSPTTKATFDNNQWVYITQTTEMQIAGTNDILQQNVVTVSFDQNGVLKNIKLYGKDDAAPVSMVRRATPSPGSEASWMQQLFGNVGRFNAGGMGGGAGNAPGGRFGGDR</sequence>
<dbReference type="Pfam" id="PF04355">
    <property type="entry name" value="BamE"/>
    <property type="match status" value="1"/>
</dbReference>
<dbReference type="AlphaFoldDB" id="A0AAN0VFL8"/>
<proteinExistence type="predicted"/>
<keyword evidence="6" id="KW-0449">Lipoprotein</keyword>
<protein>
    <submittedName>
        <fullName evidence="6">Lipoprotein (SmpA/OmlA family)</fullName>
    </submittedName>
</protein>
<dbReference type="KEGG" id="gbc:GbCGDNIH3_1010"/>
<organism evidence="6 7">
    <name type="scientific">Granulibacter bethesdensis</name>
    <dbReference type="NCBI Taxonomy" id="364410"/>
    <lineage>
        <taxon>Bacteria</taxon>
        <taxon>Pseudomonadati</taxon>
        <taxon>Pseudomonadota</taxon>
        <taxon>Alphaproteobacteria</taxon>
        <taxon>Acetobacterales</taxon>
        <taxon>Acetobacteraceae</taxon>
        <taxon>Granulibacter</taxon>
    </lineage>
</organism>
<dbReference type="InterPro" id="IPR007450">
    <property type="entry name" value="BamE_dom"/>
</dbReference>
<dbReference type="Gene3D" id="3.30.1450.10">
    <property type="match status" value="1"/>
</dbReference>
<accession>A0AAN0VFL8</accession>
<dbReference type="PANTHER" id="PTHR37482">
    <property type="entry name" value="OUTER MEMBRANE PROTEIN ASSEMBLY FACTOR BAME"/>
    <property type="match status" value="1"/>
</dbReference>
<dbReference type="GO" id="GO:0043165">
    <property type="term" value="P:Gram-negative-bacterium-type cell outer membrane assembly"/>
    <property type="evidence" value="ECO:0007669"/>
    <property type="project" value="TreeGrafter"/>
</dbReference>
<dbReference type="GeneID" id="69745269"/>
<dbReference type="RefSeq" id="WP_025286496.1">
    <property type="nucleotide sequence ID" value="NZ_CP003181.2"/>
</dbReference>
<gene>
    <name evidence="6" type="ORF">GbCGDNIH3_1010</name>
</gene>
<feature type="domain" description="Outer membrane protein assembly factor BamE" evidence="5">
    <location>
        <begin position="35"/>
        <end position="110"/>
    </location>
</feature>